<accession>A0AB39TGR6</accession>
<proteinExistence type="predicted"/>
<feature type="signal peptide" evidence="2">
    <location>
        <begin position="1"/>
        <end position="28"/>
    </location>
</feature>
<organism evidence="3">
    <name type="scientific">Streptomyces sp. Y1</name>
    <dbReference type="NCBI Taxonomy" id="3238634"/>
    <lineage>
        <taxon>Bacteria</taxon>
        <taxon>Bacillati</taxon>
        <taxon>Actinomycetota</taxon>
        <taxon>Actinomycetes</taxon>
        <taxon>Kitasatosporales</taxon>
        <taxon>Streptomycetaceae</taxon>
        <taxon>Streptomyces</taxon>
    </lineage>
</organism>
<sequence>MLRTQLARLLAVTLGAALAVAAPAPAGAEDTQPAVVVNGTFSSPTVPAGQTWASGVDGWSGAAGVASAAYAAHPRGFQAATLGWNGNAVSLSTRVRGVRAGATVTLSWDDSPYACAAQGAARRTYTVTVAGQGNSPGSFGSNIPNGSTNWFLGRTYSFTAAEDAPQITFTPTNTDNPGCGVFFTNVDAKQTAPPQQPPAQDPCAGDAASTPQCKDVADNKDQISKCKASDRDCLATVAGDGKAEKDGIADEKQTLTDFNKVPRDQKPNDAATGLCALPNALTDVPPGNAVVPPSDWWYC</sequence>
<name>A0AB39TGR6_9ACTN</name>
<evidence type="ECO:0000313" key="3">
    <source>
        <dbReference type="EMBL" id="XDQ78291.1"/>
    </source>
</evidence>
<evidence type="ECO:0000256" key="2">
    <source>
        <dbReference type="SAM" id="SignalP"/>
    </source>
</evidence>
<feature type="chain" id="PRO_5044226361" evidence="2">
    <location>
        <begin position="29"/>
        <end position="299"/>
    </location>
</feature>
<dbReference type="EMBL" id="CP163445">
    <property type="protein sequence ID" value="XDQ78291.1"/>
    <property type="molecule type" value="Genomic_DNA"/>
</dbReference>
<gene>
    <name evidence="3" type="ORF">AB2U05_07260</name>
</gene>
<feature type="region of interest" description="Disordered" evidence="1">
    <location>
        <begin position="189"/>
        <end position="212"/>
    </location>
</feature>
<dbReference type="RefSeq" id="WP_369182783.1">
    <property type="nucleotide sequence ID" value="NZ_CP163445.1"/>
</dbReference>
<reference evidence="3" key="1">
    <citation type="submission" date="2024-07" db="EMBL/GenBank/DDBJ databases">
        <authorList>
            <person name="Yu S.T."/>
        </authorList>
    </citation>
    <scope>NUCLEOTIDE SEQUENCE</scope>
    <source>
        <strain evidence="3">Y1</strain>
    </source>
</reference>
<dbReference type="AlphaFoldDB" id="A0AB39TGR6"/>
<protein>
    <submittedName>
        <fullName evidence="3">Uncharacterized protein</fullName>
    </submittedName>
</protein>
<keyword evidence="2" id="KW-0732">Signal</keyword>
<evidence type="ECO:0000256" key="1">
    <source>
        <dbReference type="SAM" id="MobiDB-lite"/>
    </source>
</evidence>